<protein>
    <submittedName>
        <fullName evidence="1">Uncharacterized protein</fullName>
    </submittedName>
</protein>
<keyword evidence="2" id="KW-1185">Reference proteome</keyword>
<sequence length="132" mass="15755">MVDIKDHKTSVAILRNRQLKVIYYSIMTMIEREKIKLKKLIDLCNLLQGDTLQYINYEIDNKIPKEKLTKLRELAQENLNCGLEYVDNLKNIRNMVLQTYLQKKTLAKKYCPFNLTNDVKDYYSDIEKIVYI</sequence>
<comment type="caution">
    <text evidence="1">The sequence shown here is derived from an EMBL/GenBank/DDBJ whole genome shotgun (WGS) entry which is preliminary data.</text>
</comment>
<dbReference type="EMBL" id="MCFH01000012">
    <property type="protein sequence ID" value="ORX53727.1"/>
    <property type="molecule type" value="Genomic_DNA"/>
</dbReference>
<evidence type="ECO:0000313" key="1">
    <source>
        <dbReference type="EMBL" id="ORX53727.1"/>
    </source>
</evidence>
<dbReference type="OrthoDB" id="2140494at2759"/>
<dbReference type="Proteomes" id="UP000193719">
    <property type="component" value="Unassembled WGS sequence"/>
</dbReference>
<proteinExistence type="predicted"/>
<evidence type="ECO:0000313" key="2">
    <source>
        <dbReference type="Proteomes" id="UP000193719"/>
    </source>
</evidence>
<accession>A0A1Y1VDU4</accession>
<dbReference type="AlphaFoldDB" id="A0A1Y1VDU4"/>
<name>A0A1Y1VDU4_9FUNG</name>
<organism evidence="1 2">
    <name type="scientific">Piromyces finnis</name>
    <dbReference type="NCBI Taxonomy" id="1754191"/>
    <lineage>
        <taxon>Eukaryota</taxon>
        <taxon>Fungi</taxon>
        <taxon>Fungi incertae sedis</taxon>
        <taxon>Chytridiomycota</taxon>
        <taxon>Chytridiomycota incertae sedis</taxon>
        <taxon>Neocallimastigomycetes</taxon>
        <taxon>Neocallimastigales</taxon>
        <taxon>Neocallimastigaceae</taxon>
        <taxon>Piromyces</taxon>
    </lineage>
</organism>
<reference evidence="1 2" key="2">
    <citation type="submission" date="2016-08" db="EMBL/GenBank/DDBJ databases">
        <title>Pervasive Adenine N6-methylation of Active Genes in Fungi.</title>
        <authorList>
            <consortium name="DOE Joint Genome Institute"/>
            <person name="Mondo S.J."/>
            <person name="Dannebaum R.O."/>
            <person name="Kuo R.C."/>
            <person name="Labutti K."/>
            <person name="Haridas S."/>
            <person name="Kuo A."/>
            <person name="Salamov A."/>
            <person name="Ahrendt S.R."/>
            <person name="Lipzen A."/>
            <person name="Sullivan W."/>
            <person name="Andreopoulos W.B."/>
            <person name="Clum A."/>
            <person name="Lindquist E."/>
            <person name="Daum C."/>
            <person name="Ramamoorthy G.K."/>
            <person name="Gryganskyi A."/>
            <person name="Culley D."/>
            <person name="Magnuson J.K."/>
            <person name="James T.Y."/>
            <person name="O'Malley M.A."/>
            <person name="Stajich J.E."/>
            <person name="Spatafora J.W."/>
            <person name="Visel A."/>
            <person name="Grigoriev I.V."/>
        </authorList>
    </citation>
    <scope>NUCLEOTIDE SEQUENCE [LARGE SCALE GENOMIC DNA]</scope>
    <source>
        <strain evidence="2">finn</strain>
    </source>
</reference>
<reference evidence="1 2" key="1">
    <citation type="submission" date="2016-08" db="EMBL/GenBank/DDBJ databases">
        <title>Genomes of anaerobic fungi encode conserved fungal cellulosomes for biomass hydrolysis.</title>
        <authorList>
            <consortium name="DOE Joint Genome Institute"/>
            <person name="Haitjema C.H."/>
            <person name="Gilmore S.P."/>
            <person name="Henske J.K."/>
            <person name="Solomon K.V."/>
            <person name="De Groot R."/>
            <person name="Kuo A."/>
            <person name="Mondo S.J."/>
            <person name="Salamov A.A."/>
            <person name="Labutti K."/>
            <person name="Zhao Z."/>
            <person name="Chiniquy J."/>
            <person name="Barry K."/>
            <person name="Brewer H.M."/>
            <person name="Purvine S.O."/>
            <person name="Wright A.T."/>
            <person name="Boxma B."/>
            <person name="Van Alen T."/>
            <person name="Hackstein J.H."/>
            <person name="Baker S.E."/>
            <person name="Grigoriev I.V."/>
            <person name="O'Malley M.A."/>
        </authorList>
    </citation>
    <scope>NUCLEOTIDE SEQUENCE [LARGE SCALE GENOMIC DNA]</scope>
    <source>
        <strain evidence="2">finn</strain>
    </source>
</reference>
<gene>
    <name evidence="1" type="ORF">BCR36DRAFT_368760</name>
</gene>